<reference evidence="1 2" key="1">
    <citation type="submission" date="2024-01" db="EMBL/GenBank/DDBJ databases">
        <title>The genomes of 5 underutilized Papilionoideae crops provide insights into root nodulation and disease resistanc.</title>
        <authorList>
            <person name="Jiang F."/>
        </authorList>
    </citation>
    <scope>NUCLEOTIDE SEQUENCE [LARGE SCALE GENOMIC DNA]</scope>
    <source>
        <strain evidence="1">LVBAO_FW01</strain>
        <tissue evidence="1">Leaves</tissue>
    </source>
</reference>
<dbReference type="GO" id="GO:0031965">
    <property type="term" value="C:nuclear membrane"/>
    <property type="evidence" value="ECO:0007669"/>
    <property type="project" value="TreeGrafter"/>
</dbReference>
<organism evidence="1 2">
    <name type="scientific">Canavalia gladiata</name>
    <name type="common">Sword bean</name>
    <name type="synonym">Dolichos gladiatus</name>
    <dbReference type="NCBI Taxonomy" id="3824"/>
    <lineage>
        <taxon>Eukaryota</taxon>
        <taxon>Viridiplantae</taxon>
        <taxon>Streptophyta</taxon>
        <taxon>Embryophyta</taxon>
        <taxon>Tracheophyta</taxon>
        <taxon>Spermatophyta</taxon>
        <taxon>Magnoliopsida</taxon>
        <taxon>eudicotyledons</taxon>
        <taxon>Gunneridae</taxon>
        <taxon>Pentapetalae</taxon>
        <taxon>rosids</taxon>
        <taxon>fabids</taxon>
        <taxon>Fabales</taxon>
        <taxon>Fabaceae</taxon>
        <taxon>Papilionoideae</taxon>
        <taxon>50 kb inversion clade</taxon>
        <taxon>NPAAA clade</taxon>
        <taxon>indigoferoid/millettioid clade</taxon>
        <taxon>Phaseoleae</taxon>
        <taxon>Canavalia</taxon>
    </lineage>
</organism>
<dbReference type="Proteomes" id="UP001367508">
    <property type="component" value="Unassembled WGS sequence"/>
</dbReference>
<proteinExistence type="predicted"/>
<comment type="caution">
    <text evidence="1">The sequence shown here is derived from an EMBL/GenBank/DDBJ whole genome shotgun (WGS) entry which is preliminary data.</text>
</comment>
<dbReference type="EMBL" id="JAYMYQ010000003">
    <property type="protein sequence ID" value="KAK7343826.1"/>
    <property type="molecule type" value="Genomic_DNA"/>
</dbReference>
<sequence length="263" mass="30351">MAERRRKTRRRKPRKIPVLTVLKNNAIVNNIFIILDDDKKKNEQHTILIFDSIFHQIKVVEEVSGSFEQKGVSAVTLTTESRIMNYGNTFLLDEEAIPVTKFLWIQYLMEKKKLGRSLGQNCRSLNETRLIIPFQDWVMSFGSLCALLSALFELKCCCFPLKWLSLTLWDVNHKGMKQQFRIFRTTLEASLTLDWIEEFMENTVVDSCATPPASPQRVGLFLVPTAITLNCALQYRRKENAGQLFLLGHDLTLKIKSMAKFAM</sequence>
<name>A0AAN9LXV7_CANGL</name>
<dbReference type="PANTHER" id="PTHR22593:SF8">
    <property type="entry name" value="FHA DOMAIN-CONTAINING PROTEIN PS1"/>
    <property type="match status" value="1"/>
</dbReference>
<dbReference type="AlphaFoldDB" id="A0AAN9LXV7"/>
<dbReference type="PANTHER" id="PTHR22593">
    <property type="entry name" value="TRANSMEMBRANE PROTEIN 18"/>
    <property type="match status" value="1"/>
</dbReference>
<keyword evidence="2" id="KW-1185">Reference proteome</keyword>
<evidence type="ECO:0000313" key="1">
    <source>
        <dbReference type="EMBL" id="KAK7343826.1"/>
    </source>
</evidence>
<protein>
    <submittedName>
        <fullName evidence="1">Uncharacterized protein</fullName>
    </submittedName>
</protein>
<evidence type="ECO:0000313" key="2">
    <source>
        <dbReference type="Proteomes" id="UP001367508"/>
    </source>
</evidence>
<gene>
    <name evidence="1" type="ORF">VNO77_12873</name>
</gene>
<accession>A0AAN9LXV7</accession>